<proteinExistence type="predicted"/>
<gene>
    <name evidence="2" type="ORF">RMAR00112_LOCUS25707</name>
</gene>
<name>A0A7S3EIX5_9RHOD</name>
<feature type="transmembrane region" description="Helical" evidence="1">
    <location>
        <begin position="12"/>
        <end position="31"/>
    </location>
</feature>
<accession>A0A7S3EIX5</accession>
<organism evidence="2">
    <name type="scientific">Rhodosorus marinus</name>
    <dbReference type="NCBI Taxonomy" id="101924"/>
    <lineage>
        <taxon>Eukaryota</taxon>
        <taxon>Rhodophyta</taxon>
        <taxon>Stylonematophyceae</taxon>
        <taxon>Stylonematales</taxon>
        <taxon>Stylonemataceae</taxon>
        <taxon>Rhodosorus</taxon>
    </lineage>
</organism>
<evidence type="ECO:0000256" key="1">
    <source>
        <dbReference type="SAM" id="Phobius"/>
    </source>
</evidence>
<protein>
    <submittedName>
        <fullName evidence="2">Uncharacterized protein</fullName>
    </submittedName>
</protein>
<keyword evidence="1" id="KW-0472">Membrane</keyword>
<dbReference type="AlphaFoldDB" id="A0A7S3EIX5"/>
<reference evidence="2" key="1">
    <citation type="submission" date="2021-01" db="EMBL/GenBank/DDBJ databases">
        <authorList>
            <person name="Corre E."/>
            <person name="Pelletier E."/>
            <person name="Niang G."/>
            <person name="Scheremetjew M."/>
            <person name="Finn R."/>
            <person name="Kale V."/>
            <person name="Holt S."/>
            <person name="Cochrane G."/>
            <person name="Meng A."/>
            <person name="Brown T."/>
            <person name="Cohen L."/>
        </authorList>
    </citation>
    <scope>NUCLEOTIDE SEQUENCE</scope>
    <source>
        <strain evidence="2">CCMP 769</strain>
    </source>
</reference>
<dbReference type="EMBL" id="HBHW01033283">
    <property type="protein sequence ID" value="CAE0057653.1"/>
    <property type="molecule type" value="Transcribed_RNA"/>
</dbReference>
<keyword evidence="1" id="KW-0812">Transmembrane</keyword>
<keyword evidence="1" id="KW-1133">Transmembrane helix</keyword>
<evidence type="ECO:0000313" key="2">
    <source>
        <dbReference type="EMBL" id="CAE0057653.1"/>
    </source>
</evidence>
<sequence length="349" mass="39237">MTPHVNHKIALATAVAVGGALVVLGSTYYVVSRRRAKALDTILEKELVRELQKSVRRMQSGRQFLTRDEEALFALIAAVSDPANLSITCLILLCNFYLLIYSARLSDRETHGMPSVDYKQRERMYKSRTLIPSWKILSNVFQRVELDSAAMICALMLETATRMKDINGMRFAFQKAKQASEDPKQLSTTVYFLKVAAVLGNVEEVIELVEGICRERMKALQGIGSEAISRFDPYALSNAARLALDEGWTKTDQRPQWRNGRVKRAARRAPHRLEWIEVDVAEEGRFCQQGCYVKMCSFGQFSNPLGFLMNDGLVLSDGMTSDILVQSTSGSLLFESALFQVELQELSCE</sequence>
<feature type="transmembrane region" description="Helical" evidence="1">
    <location>
        <begin position="72"/>
        <end position="100"/>
    </location>
</feature>